<feature type="region of interest" description="Disordered" evidence="1">
    <location>
        <begin position="114"/>
        <end position="136"/>
    </location>
</feature>
<dbReference type="WBParaSite" id="nRc.2.0.1.t06945-RA">
    <property type="protein sequence ID" value="nRc.2.0.1.t06945-RA"/>
    <property type="gene ID" value="nRc.2.0.1.g06945"/>
</dbReference>
<protein>
    <submittedName>
        <fullName evidence="3">Uncharacterized protein</fullName>
    </submittedName>
</protein>
<proteinExistence type="predicted"/>
<evidence type="ECO:0000313" key="3">
    <source>
        <dbReference type="WBParaSite" id="nRc.2.0.1.t06945-RA"/>
    </source>
</evidence>
<organism evidence="2 3">
    <name type="scientific">Romanomermis culicivorax</name>
    <name type="common">Nematode worm</name>
    <dbReference type="NCBI Taxonomy" id="13658"/>
    <lineage>
        <taxon>Eukaryota</taxon>
        <taxon>Metazoa</taxon>
        <taxon>Ecdysozoa</taxon>
        <taxon>Nematoda</taxon>
        <taxon>Enoplea</taxon>
        <taxon>Dorylaimia</taxon>
        <taxon>Mermithida</taxon>
        <taxon>Mermithoidea</taxon>
        <taxon>Mermithidae</taxon>
        <taxon>Romanomermis</taxon>
    </lineage>
</organism>
<dbReference type="Proteomes" id="UP000887565">
    <property type="component" value="Unplaced"/>
</dbReference>
<keyword evidence="2" id="KW-1185">Reference proteome</keyword>
<sequence>MPRLLRPLKSSKIVKCSKKEHCPSNRRESSFKCCAVNINRLKFPKKPTCNSGNGFLDKLTIFRIFIESEKYSNKCCMNRSISSASVNNRLFKDNAIDALYLFLTGSRSKIDVKISPGNQENTIPRRSGSGKNPDLSRFGHGPGLLWDLRATLLVGIIGY</sequence>
<dbReference type="AlphaFoldDB" id="A0A915HYH5"/>
<evidence type="ECO:0000313" key="2">
    <source>
        <dbReference type="Proteomes" id="UP000887565"/>
    </source>
</evidence>
<name>A0A915HYH5_ROMCU</name>
<reference evidence="3" key="1">
    <citation type="submission" date="2022-11" db="UniProtKB">
        <authorList>
            <consortium name="WormBaseParasite"/>
        </authorList>
    </citation>
    <scope>IDENTIFICATION</scope>
</reference>
<accession>A0A915HYH5</accession>
<evidence type="ECO:0000256" key="1">
    <source>
        <dbReference type="SAM" id="MobiDB-lite"/>
    </source>
</evidence>